<gene>
    <name evidence="1" type="ORF">SLNSH_02080</name>
</gene>
<dbReference type="AlphaFoldDB" id="A0A2T1HY50"/>
<reference evidence="2" key="1">
    <citation type="submission" date="2018-03" db="EMBL/GenBank/DDBJ databases">
        <authorList>
            <person name="Sun L."/>
            <person name="Liu H."/>
            <person name="Chen W."/>
            <person name="Huang K."/>
            <person name="Liu W."/>
            <person name="Gao X."/>
        </authorList>
    </citation>
    <scope>NUCLEOTIDE SEQUENCE [LARGE SCALE GENOMIC DNA]</scope>
    <source>
        <strain evidence="2">SH9</strain>
    </source>
</reference>
<organism evidence="1 2">
    <name type="scientific">Alsobacter soli</name>
    <dbReference type="NCBI Taxonomy" id="2109933"/>
    <lineage>
        <taxon>Bacteria</taxon>
        <taxon>Pseudomonadati</taxon>
        <taxon>Pseudomonadota</taxon>
        <taxon>Alphaproteobacteria</taxon>
        <taxon>Hyphomicrobiales</taxon>
        <taxon>Alsobacteraceae</taxon>
        <taxon>Alsobacter</taxon>
    </lineage>
</organism>
<dbReference type="OrthoDB" id="8019321at2"/>
<comment type="caution">
    <text evidence="1">The sequence shown here is derived from an EMBL/GenBank/DDBJ whole genome shotgun (WGS) entry which is preliminary data.</text>
</comment>
<dbReference type="Proteomes" id="UP000239772">
    <property type="component" value="Unassembled WGS sequence"/>
</dbReference>
<proteinExistence type="predicted"/>
<dbReference type="RefSeq" id="WP_106335002.1">
    <property type="nucleotide sequence ID" value="NZ_PVZS01000002.1"/>
</dbReference>
<evidence type="ECO:0000313" key="1">
    <source>
        <dbReference type="EMBL" id="PSC06623.1"/>
    </source>
</evidence>
<name>A0A2T1HY50_9HYPH</name>
<dbReference type="EMBL" id="PVZS01000002">
    <property type="protein sequence ID" value="PSC06623.1"/>
    <property type="molecule type" value="Genomic_DNA"/>
</dbReference>
<protein>
    <submittedName>
        <fullName evidence="1">Uncharacterized protein</fullName>
    </submittedName>
</protein>
<accession>A0A2T1HY50</accession>
<keyword evidence="2" id="KW-1185">Reference proteome</keyword>
<evidence type="ECO:0000313" key="2">
    <source>
        <dbReference type="Proteomes" id="UP000239772"/>
    </source>
</evidence>
<sequence length="92" mass="10423">MPLTGKFDFEVTMTGKMILIVEEEVPRRLSRDKNAVKLRWRRAKPMDLATPPMRALADLRYHAGGGRRLLPPPQPAVIDFPRVDQGASIDRS</sequence>